<reference evidence="5 6" key="1">
    <citation type="journal article" date="2012" name="J. Bacteriol.">
        <title>Genome of Bacillus macauensis ZFHKF-1, a Long-Chain-Forming Bacterium.</title>
        <authorList>
            <person name="Cai L."/>
            <person name="Zhang T."/>
        </authorList>
    </citation>
    <scope>NUCLEOTIDE SEQUENCE [LARGE SCALE GENOMIC DNA]</scope>
    <source>
        <strain evidence="5 6">ZFHKF-1</strain>
    </source>
</reference>
<dbReference type="PATRIC" id="fig|1196324.3.peg.919"/>
<dbReference type="SMART" id="SM01134">
    <property type="entry name" value="DeoRC"/>
    <property type="match status" value="1"/>
</dbReference>
<dbReference type="SUPFAM" id="SSF46785">
    <property type="entry name" value="Winged helix' DNA-binding domain"/>
    <property type="match status" value="1"/>
</dbReference>
<evidence type="ECO:0000259" key="4">
    <source>
        <dbReference type="PROSITE" id="PS51000"/>
    </source>
</evidence>
<dbReference type="eggNOG" id="COG1349">
    <property type="taxonomic scope" value="Bacteria"/>
</dbReference>
<dbReference type="PRINTS" id="PR00037">
    <property type="entry name" value="HTHLACR"/>
</dbReference>
<evidence type="ECO:0000256" key="1">
    <source>
        <dbReference type="ARBA" id="ARBA00023015"/>
    </source>
</evidence>
<comment type="caution">
    <text evidence="5">The sequence shown here is derived from an EMBL/GenBank/DDBJ whole genome shotgun (WGS) entry which is preliminary data.</text>
</comment>
<evidence type="ECO:0000313" key="6">
    <source>
        <dbReference type="Proteomes" id="UP000004080"/>
    </source>
</evidence>
<dbReference type="STRING" id="1196324.A374_04519"/>
<dbReference type="Pfam" id="PF00455">
    <property type="entry name" value="DeoRC"/>
    <property type="match status" value="1"/>
</dbReference>
<dbReference type="RefSeq" id="WP_007201003.1">
    <property type="nucleotide sequence ID" value="NZ_AKKV01000020.1"/>
</dbReference>
<dbReference type="Pfam" id="PF08220">
    <property type="entry name" value="HTH_DeoR"/>
    <property type="match status" value="1"/>
</dbReference>
<dbReference type="InterPro" id="IPR014036">
    <property type="entry name" value="DeoR-like_C"/>
</dbReference>
<dbReference type="InterPro" id="IPR018356">
    <property type="entry name" value="Tscrpt_reg_HTH_DeoR_CS"/>
</dbReference>
<dbReference type="Gene3D" id="3.40.50.1360">
    <property type="match status" value="1"/>
</dbReference>
<dbReference type="InterPro" id="IPR036390">
    <property type="entry name" value="WH_DNA-bd_sf"/>
</dbReference>
<evidence type="ECO:0000256" key="2">
    <source>
        <dbReference type="ARBA" id="ARBA00023125"/>
    </source>
</evidence>
<dbReference type="PANTHER" id="PTHR30363:SF56">
    <property type="entry name" value="TRANSCRIPTIONAL REGULATOR, DEOR FAMILY"/>
    <property type="match status" value="1"/>
</dbReference>
<dbReference type="EMBL" id="AKKV01000020">
    <property type="protein sequence ID" value="EIT86808.1"/>
    <property type="molecule type" value="Genomic_DNA"/>
</dbReference>
<protein>
    <submittedName>
        <fullName evidence="5">Sugar metabolism transcriptional regulator</fullName>
    </submittedName>
</protein>
<dbReference type="InterPro" id="IPR037171">
    <property type="entry name" value="NagB/RpiA_transferase-like"/>
</dbReference>
<dbReference type="OrthoDB" id="9797223at2"/>
<dbReference type="InterPro" id="IPR050313">
    <property type="entry name" value="Carb_Metab_HTH_regulators"/>
</dbReference>
<keyword evidence="1" id="KW-0805">Transcription regulation</keyword>
<keyword evidence="6" id="KW-1185">Reference proteome</keyword>
<dbReference type="PROSITE" id="PS51000">
    <property type="entry name" value="HTH_DEOR_2"/>
    <property type="match status" value="1"/>
</dbReference>
<evidence type="ECO:0000313" key="5">
    <source>
        <dbReference type="EMBL" id="EIT86808.1"/>
    </source>
</evidence>
<organism evidence="5 6">
    <name type="scientific">Fictibacillus macauensis ZFHKF-1</name>
    <dbReference type="NCBI Taxonomy" id="1196324"/>
    <lineage>
        <taxon>Bacteria</taxon>
        <taxon>Bacillati</taxon>
        <taxon>Bacillota</taxon>
        <taxon>Bacilli</taxon>
        <taxon>Bacillales</taxon>
        <taxon>Fictibacillaceae</taxon>
        <taxon>Fictibacillus</taxon>
    </lineage>
</organism>
<dbReference type="SMART" id="SM00420">
    <property type="entry name" value="HTH_DEOR"/>
    <property type="match status" value="1"/>
</dbReference>
<dbReference type="InterPro" id="IPR001034">
    <property type="entry name" value="DeoR_HTH"/>
</dbReference>
<dbReference type="AlphaFoldDB" id="I8UJ02"/>
<proteinExistence type="predicted"/>
<keyword evidence="3" id="KW-0804">Transcription</keyword>
<name>I8UJ02_9BACL</name>
<dbReference type="GO" id="GO:0003700">
    <property type="term" value="F:DNA-binding transcription factor activity"/>
    <property type="evidence" value="ECO:0007669"/>
    <property type="project" value="InterPro"/>
</dbReference>
<feature type="domain" description="HTH deoR-type" evidence="4">
    <location>
        <begin position="3"/>
        <end position="58"/>
    </location>
</feature>
<evidence type="ECO:0000256" key="3">
    <source>
        <dbReference type="ARBA" id="ARBA00023163"/>
    </source>
</evidence>
<dbReference type="PANTHER" id="PTHR30363">
    <property type="entry name" value="HTH-TYPE TRANSCRIPTIONAL REGULATOR SRLR-RELATED"/>
    <property type="match status" value="1"/>
</dbReference>
<dbReference type="Proteomes" id="UP000004080">
    <property type="component" value="Unassembled WGS sequence"/>
</dbReference>
<dbReference type="InterPro" id="IPR036388">
    <property type="entry name" value="WH-like_DNA-bd_sf"/>
</dbReference>
<dbReference type="PROSITE" id="PS00894">
    <property type="entry name" value="HTH_DEOR_1"/>
    <property type="match status" value="1"/>
</dbReference>
<sequence>MLRSLRLEKIMGLVDSKQMATLDELMQATHSSESTIRRDLDALEKEGKLSRVHGGAIKRSLKNREASYAEKAVKFSEEKERIGQYAATFVANYACIFLDAGTTVAKMIPYLTAVGVTVVTNGIDLVSPLLKQGIQTYVVGGKVKERTGAFVGSNALHSLEQYRFDACFLGMNGIHPEWGYTTPDPEEAMLKQKVLSLSKVGYVLADASKLGESCFSSVASLRAATLVTSNGTTPLTLYENKTNIKVVKL</sequence>
<dbReference type="GO" id="GO:0003677">
    <property type="term" value="F:DNA binding"/>
    <property type="evidence" value="ECO:0007669"/>
    <property type="project" value="UniProtKB-KW"/>
</dbReference>
<keyword evidence="2" id="KW-0238">DNA-binding</keyword>
<dbReference type="SUPFAM" id="SSF100950">
    <property type="entry name" value="NagB/RpiA/CoA transferase-like"/>
    <property type="match status" value="1"/>
</dbReference>
<dbReference type="Gene3D" id="1.10.10.10">
    <property type="entry name" value="Winged helix-like DNA-binding domain superfamily/Winged helix DNA-binding domain"/>
    <property type="match status" value="1"/>
</dbReference>
<accession>I8UJ02</accession>
<gene>
    <name evidence="5" type="ORF">A374_04519</name>
</gene>